<dbReference type="Proteomes" id="UP001501222">
    <property type="component" value="Unassembled WGS sequence"/>
</dbReference>
<dbReference type="InterPro" id="IPR001915">
    <property type="entry name" value="Peptidase_M48"/>
</dbReference>
<dbReference type="Gene3D" id="3.30.2010.10">
    <property type="entry name" value="Metalloproteases ('zincins'), catalytic domain"/>
    <property type="match status" value="1"/>
</dbReference>
<name>A0ABP6Z3B9_9ACTN</name>
<keyword evidence="2" id="KW-0479">Metal-binding</keyword>
<dbReference type="EMBL" id="BAABAA010000017">
    <property type="protein sequence ID" value="GAA3593696.1"/>
    <property type="molecule type" value="Genomic_DNA"/>
</dbReference>
<sequence length="394" mass="42422">MVEKSLGVLGYHRAVLSQVRRVDERAWAALRDGDARDDGLSDVLLRNTYRLEAESHPELHAAGRRAAEALGLGVEIEFFQAQGAGQPNASLLHQGDRAVILFEGPLLERLDADELTAVCGHELAHRVLWTVEDGAYLAVDRLLDAAAADARTPAQYLETHRRWVMACELFADRGALVACGDLGTTVRALLKVQTGLGSVDPTAYLRQANELDLSTGSRGTSHPEGVARAWALQNWLADEDVEVLLTGPLDVDSPDLLDAALLRELSMDFAAHIAHAEGLRSDTVATYAAGFADPPGPLGVPGGAVPRFDEPLAIRPVDGAPIPRPRALTGATRQYLCYLLLDLATADPELGDDGLIASLRVARRAGLSEYDDLADDELGWSDKRRAELTRAVTP</sequence>
<evidence type="ECO:0000256" key="6">
    <source>
        <dbReference type="RuleBase" id="RU003983"/>
    </source>
</evidence>
<dbReference type="GO" id="GO:0008237">
    <property type="term" value="F:metallopeptidase activity"/>
    <property type="evidence" value="ECO:0007669"/>
    <property type="project" value="UniProtKB-KW"/>
</dbReference>
<evidence type="ECO:0000256" key="2">
    <source>
        <dbReference type="ARBA" id="ARBA00022723"/>
    </source>
</evidence>
<dbReference type="Pfam" id="PF01435">
    <property type="entry name" value="Peptidase_M48"/>
    <property type="match status" value="1"/>
</dbReference>
<evidence type="ECO:0000256" key="4">
    <source>
        <dbReference type="ARBA" id="ARBA00022833"/>
    </source>
</evidence>
<evidence type="ECO:0000313" key="8">
    <source>
        <dbReference type="EMBL" id="GAA3593696.1"/>
    </source>
</evidence>
<gene>
    <name evidence="8" type="ORF">GCM10022235_76210</name>
</gene>
<keyword evidence="3 6" id="KW-0378">Hydrolase</keyword>
<evidence type="ECO:0000313" key="9">
    <source>
        <dbReference type="Proteomes" id="UP001501222"/>
    </source>
</evidence>
<dbReference type="RefSeq" id="WP_343984300.1">
    <property type="nucleotide sequence ID" value="NZ_BAABAA010000017.1"/>
</dbReference>
<comment type="caution">
    <text evidence="8">The sequence shown here is derived from an EMBL/GenBank/DDBJ whole genome shotgun (WGS) entry which is preliminary data.</text>
</comment>
<evidence type="ECO:0000256" key="5">
    <source>
        <dbReference type="ARBA" id="ARBA00023049"/>
    </source>
</evidence>
<proteinExistence type="inferred from homology"/>
<accession>A0ABP6Z3B9</accession>
<evidence type="ECO:0000259" key="7">
    <source>
        <dbReference type="Pfam" id="PF01435"/>
    </source>
</evidence>
<organism evidence="8 9">
    <name type="scientific">Kribbella ginsengisoli</name>
    <dbReference type="NCBI Taxonomy" id="363865"/>
    <lineage>
        <taxon>Bacteria</taxon>
        <taxon>Bacillati</taxon>
        <taxon>Actinomycetota</taxon>
        <taxon>Actinomycetes</taxon>
        <taxon>Propionibacteriales</taxon>
        <taxon>Kribbellaceae</taxon>
        <taxon>Kribbella</taxon>
    </lineage>
</organism>
<evidence type="ECO:0000256" key="1">
    <source>
        <dbReference type="ARBA" id="ARBA00022670"/>
    </source>
</evidence>
<comment type="cofactor">
    <cofactor evidence="6">
        <name>Zn(2+)</name>
        <dbReference type="ChEBI" id="CHEBI:29105"/>
    </cofactor>
    <text evidence="6">Binds 1 zinc ion per subunit.</text>
</comment>
<keyword evidence="1 6" id="KW-0645">Protease</keyword>
<feature type="domain" description="Peptidase M48" evidence="7">
    <location>
        <begin position="56"/>
        <end position="235"/>
    </location>
</feature>
<keyword evidence="5 6" id="KW-0482">Metalloprotease</keyword>
<comment type="similarity">
    <text evidence="6">Belongs to the peptidase M48 family.</text>
</comment>
<evidence type="ECO:0000256" key="3">
    <source>
        <dbReference type="ARBA" id="ARBA00022801"/>
    </source>
</evidence>
<keyword evidence="4 6" id="KW-0862">Zinc</keyword>
<reference evidence="9" key="1">
    <citation type="journal article" date="2019" name="Int. J. Syst. Evol. Microbiol.">
        <title>The Global Catalogue of Microorganisms (GCM) 10K type strain sequencing project: providing services to taxonomists for standard genome sequencing and annotation.</title>
        <authorList>
            <consortium name="The Broad Institute Genomics Platform"/>
            <consortium name="The Broad Institute Genome Sequencing Center for Infectious Disease"/>
            <person name="Wu L."/>
            <person name="Ma J."/>
        </authorList>
    </citation>
    <scope>NUCLEOTIDE SEQUENCE [LARGE SCALE GENOMIC DNA]</scope>
    <source>
        <strain evidence="9">JCM 16928</strain>
    </source>
</reference>
<protein>
    <submittedName>
        <fullName evidence="8">M48 family metalloprotease</fullName>
    </submittedName>
</protein>
<keyword evidence="9" id="KW-1185">Reference proteome</keyword>